<accession>U6M6I5</accession>
<dbReference type="Proteomes" id="UP000030763">
    <property type="component" value="Unassembled WGS sequence"/>
</dbReference>
<dbReference type="RefSeq" id="XP_013336492.1">
    <property type="nucleotide sequence ID" value="XM_013481038.1"/>
</dbReference>
<evidence type="ECO:0000313" key="1">
    <source>
        <dbReference type="EMBL" id="CDJ59847.1"/>
    </source>
</evidence>
<organism evidence="1 2">
    <name type="scientific">Eimeria maxima</name>
    <name type="common">Coccidian parasite</name>
    <dbReference type="NCBI Taxonomy" id="5804"/>
    <lineage>
        <taxon>Eukaryota</taxon>
        <taxon>Sar</taxon>
        <taxon>Alveolata</taxon>
        <taxon>Apicomplexa</taxon>
        <taxon>Conoidasida</taxon>
        <taxon>Coccidia</taxon>
        <taxon>Eucoccidiorida</taxon>
        <taxon>Eimeriorina</taxon>
        <taxon>Eimeriidae</taxon>
        <taxon>Eimeria</taxon>
    </lineage>
</organism>
<name>U6M6I5_EIMMA</name>
<reference evidence="1" key="1">
    <citation type="submission" date="2013-10" db="EMBL/GenBank/DDBJ databases">
        <title>Genomic analysis of the causative agents of coccidiosis in chickens.</title>
        <authorList>
            <person name="Reid A.J."/>
            <person name="Blake D."/>
            <person name="Billington K."/>
            <person name="Browne H."/>
            <person name="Dunn M."/>
            <person name="Hung S."/>
            <person name="Kawahara F."/>
            <person name="Miranda-Saavedra D."/>
            <person name="Mourier T."/>
            <person name="Nagra H."/>
            <person name="Otto T.D."/>
            <person name="Rawlings N."/>
            <person name="Sanchez A."/>
            <person name="Sanders M."/>
            <person name="Subramaniam C."/>
            <person name="Tay Y."/>
            <person name="Dear P."/>
            <person name="Doerig C."/>
            <person name="Gruber A."/>
            <person name="Parkinson J."/>
            <person name="Shirley M."/>
            <person name="Wan K.L."/>
            <person name="Berriman M."/>
            <person name="Tomley F."/>
            <person name="Pain A."/>
        </authorList>
    </citation>
    <scope>NUCLEOTIDE SEQUENCE [LARGE SCALE GENOMIC DNA]</scope>
    <source>
        <strain evidence="1">Weybridge</strain>
    </source>
</reference>
<proteinExistence type="predicted"/>
<protein>
    <submittedName>
        <fullName evidence="1">Uncharacterized protein</fullName>
    </submittedName>
</protein>
<keyword evidence="2" id="KW-1185">Reference proteome</keyword>
<gene>
    <name evidence="1" type="ORF">EMWEY_00025300</name>
</gene>
<evidence type="ECO:0000313" key="2">
    <source>
        <dbReference type="Proteomes" id="UP000030763"/>
    </source>
</evidence>
<sequence>MTCQFIRIWNVKKNAAISVTSTPVRCNDRCHTRPDALPLLNNVTSLATNTEPSVLPPSQPKSRASTSVVFLPIVYLSTKNGDLLLPSSLLRHDFLRGSPSLGARFQCCVCH</sequence>
<reference evidence="1" key="2">
    <citation type="submission" date="2013-10" db="EMBL/GenBank/DDBJ databases">
        <authorList>
            <person name="Aslett M."/>
        </authorList>
    </citation>
    <scope>NUCLEOTIDE SEQUENCE [LARGE SCALE GENOMIC DNA]</scope>
    <source>
        <strain evidence="1">Weybridge</strain>
    </source>
</reference>
<dbReference type="VEuPathDB" id="ToxoDB:EMWEY_00025300"/>
<dbReference type="AlphaFoldDB" id="U6M6I5"/>
<dbReference type="EMBL" id="HG720914">
    <property type="protein sequence ID" value="CDJ59847.1"/>
    <property type="molecule type" value="Genomic_DNA"/>
</dbReference>
<dbReference type="GeneID" id="25336516"/>